<feature type="domain" description="Thioesterase" evidence="3">
    <location>
        <begin position="73"/>
        <end position="151"/>
    </location>
</feature>
<accession>A0A093V7A2</accession>
<proteinExistence type="inferred from homology"/>
<dbReference type="PANTHER" id="PTHR21660:SF1">
    <property type="entry name" value="ACYL-COENZYME A THIOESTERASE 13"/>
    <property type="match status" value="1"/>
</dbReference>
<comment type="caution">
    <text evidence="4">The sequence shown here is derived from an EMBL/GenBank/DDBJ whole genome shotgun (WGS) entry which is preliminary data.</text>
</comment>
<reference evidence="4" key="1">
    <citation type="journal article" date="2014" name="PLoS Genet.">
        <title>Signature Gene Expression Reveals Novel Clues to the Molecular Mechanisms of Dimorphic Transition in Penicillium marneffei.</title>
        <authorList>
            <person name="Yang E."/>
            <person name="Wang G."/>
            <person name="Cai J."/>
            <person name="Woo P.C."/>
            <person name="Lau S.K."/>
            <person name="Yuen K.-Y."/>
            <person name="Chow W.-N."/>
            <person name="Lin X."/>
        </authorList>
    </citation>
    <scope>NUCLEOTIDE SEQUENCE [LARGE SCALE GENOMIC DNA]</scope>
    <source>
        <strain evidence="4">PM1</strain>
    </source>
</reference>
<dbReference type="PANTHER" id="PTHR21660">
    <property type="entry name" value="THIOESTERASE SUPERFAMILY MEMBER-RELATED"/>
    <property type="match status" value="1"/>
</dbReference>
<dbReference type="Gene3D" id="3.10.129.10">
    <property type="entry name" value="Hotdog Thioesterase"/>
    <property type="match status" value="1"/>
</dbReference>
<evidence type="ECO:0000256" key="1">
    <source>
        <dbReference type="ARBA" id="ARBA00008324"/>
    </source>
</evidence>
<keyword evidence="2" id="KW-0378">Hydrolase</keyword>
<dbReference type="AlphaFoldDB" id="A0A093V7A2"/>
<evidence type="ECO:0000259" key="3">
    <source>
        <dbReference type="Pfam" id="PF03061"/>
    </source>
</evidence>
<gene>
    <name evidence="4" type="ORF">GQ26_0131220</name>
</gene>
<dbReference type="EMBL" id="JPOX01000013">
    <property type="protein sequence ID" value="KFX48045.1"/>
    <property type="molecule type" value="Genomic_DNA"/>
</dbReference>
<dbReference type="InterPro" id="IPR039298">
    <property type="entry name" value="ACOT13"/>
</dbReference>
<dbReference type="InterPro" id="IPR006683">
    <property type="entry name" value="Thioestr_dom"/>
</dbReference>
<protein>
    <submittedName>
        <fullName evidence="4">Acyl-coenzyme A thioesterase 13</fullName>
    </submittedName>
</protein>
<dbReference type="InterPro" id="IPR029069">
    <property type="entry name" value="HotDog_dom_sf"/>
</dbReference>
<name>A0A093V7A2_TALMA</name>
<evidence type="ECO:0000313" key="4">
    <source>
        <dbReference type="EMBL" id="KFX48045.1"/>
    </source>
</evidence>
<dbReference type="SUPFAM" id="SSF54637">
    <property type="entry name" value="Thioesterase/thiol ester dehydrase-isomerase"/>
    <property type="match status" value="1"/>
</dbReference>
<dbReference type="eggNOG" id="KOG3328">
    <property type="taxonomic scope" value="Eukaryota"/>
</dbReference>
<evidence type="ECO:0000256" key="2">
    <source>
        <dbReference type="ARBA" id="ARBA00022801"/>
    </source>
</evidence>
<comment type="similarity">
    <text evidence="1">Belongs to the thioesterase PaaI family.</text>
</comment>
<sequence length="171" mass="18889">MGVDGDASPPREFDEFETGIEEMLQHLVRRDANEQRWTIDQTTKVRLESATQGPPARATFRLFVTPAMTNALNNLHGGCAATIIDILTVIPVMAVGKPGVFQYGGVSRNLNVTYLRPVPVHTEIRVVCEVTQIGKRLSLLRAEIRRVDDDALCVLSEHQKANTDPPADSKL</sequence>
<dbReference type="CDD" id="cd03443">
    <property type="entry name" value="PaaI_thioesterase"/>
    <property type="match status" value="1"/>
</dbReference>
<dbReference type="Pfam" id="PF03061">
    <property type="entry name" value="4HBT"/>
    <property type="match status" value="1"/>
</dbReference>
<dbReference type="GO" id="GO:0047617">
    <property type="term" value="F:fatty acyl-CoA hydrolase activity"/>
    <property type="evidence" value="ECO:0007669"/>
    <property type="project" value="InterPro"/>
</dbReference>
<organism evidence="4">
    <name type="scientific">Talaromyces marneffei PM1</name>
    <dbReference type="NCBI Taxonomy" id="1077442"/>
    <lineage>
        <taxon>Eukaryota</taxon>
        <taxon>Fungi</taxon>
        <taxon>Dikarya</taxon>
        <taxon>Ascomycota</taxon>
        <taxon>Pezizomycotina</taxon>
        <taxon>Eurotiomycetes</taxon>
        <taxon>Eurotiomycetidae</taxon>
        <taxon>Eurotiales</taxon>
        <taxon>Trichocomaceae</taxon>
        <taxon>Talaromyces</taxon>
        <taxon>Talaromyces sect. Talaromyces</taxon>
    </lineage>
</organism>